<dbReference type="InterPro" id="IPR003918">
    <property type="entry name" value="NADH_UbQ_OxRdtase"/>
</dbReference>
<feature type="region of interest" description="Disordered" evidence="8">
    <location>
        <begin position="508"/>
        <end position="539"/>
    </location>
</feature>
<feature type="domain" description="NADH:quinone oxidoreductase/Mrp antiporter transmembrane" evidence="10">
    <location>
        <begin position="126"/>
        <end position="419"/>
    </location>
</feature>
<dbReference type="Pfam" id="PF00361">
    <property type="entry name" value="Proton_antipo_M"/>
    <property type="match status" value="1"/>
</dbReference>
<name>A0ABU9EAH7_9BACT</name>
<feature type="transmembrane region" description="Helical" evidence="9">
    <location>
        <begin position="330"/>
        <end position="353"/>
    </location>
</feature>
<accession>A0ABU9EAH7</accession>
<dbReference type="InterPro" id="IPR001750">
    <property type="entry name" value="ND/Mrp_TM"/>
</dbReference>
<feature type="transmembrane region" description="Helical" evidence="9">
    <location>
        <begin position="204"/>
        <end position="227"/>
    </location>
</feature>
<keyword evidence="12" id="KW-1185">Reference proteome</keyword>
<sequence>MNHLVILPVLVPAVTAVVLLIAARMPVATQRAVSILSVLALVGIAATLLVEASSGVVTPYRLGNWAPPYGIVLVLDQLAALMVALTAVVGLGAVLFAARGWDLAGRNFHALFQFQLMGLNGAFLTGDLFNLFVFFEILLIASYGLMLHGGGKERIAAGIHYVVLNLAGSAFFVIGLGIVYGSLGTLNMADLALQVRAVEGGLTAIVQGGALLLLVVFALKAALLPLYFWLPRTYGETSAPVAALFAIMTKVGVYSIIRVYTLVFDGRSEALSGLPSRVLLPVALATIVFAAFGGVAAKTLRGMTAHLLVVSVGVMMTAVALFTQEAIAAGLYYMIHSTLIVAALFLVSEMISVERGEVEDTLYPAPSMRHANLLGLLYFTSAAAIGGFPPLGGFFGKVYILQSSEGVPAAPWIWSIVIGGSLLGMIALARAGSAVFWKTSETVAPEDLEVPEPELAHHDASRPALPAGSISSILLLASVVVVAAAAGPVSRYTDNAADQLAHPDGYIESVLTGEPSPRVGTPYGSDDHGDEEQGEEAGA</sequence>
<evidence type="ECO:0000313" key="12">
    <source>
        <dbReference type="Proteomes" id="UP001484239"/>
    </source>
</evidence>
<feature type="transmembrane region" description="Helical" evidence="9">
    <location>
        <begin position="119"/>
        <end position="146"/>
    </location>
</feature>
<dbReference type="RefSeq" id="WP_405278734.1">
    <property type="nucleotide sequence ID" value="NZ_CP144380.1"/>
</dbReference>
<dbReference type="NCBIfam" id="NF009309">
    <property type="entry name" value="PRK12666.1"/>
    <property type="match status" value="1"/>
</dbReference>
<evidence type="ECO:0000256" key="1">
    <source>
        <dbReference type="ARBA" id="ARBA00004651"/>
    </source>
</evidence>
<evidence type="ECO:0000313" key="11">
    <source>
        <dbReference type="EMBL" id="MEK9501738.1"/>
    </source>
</evidence>
<protein>
    <submittedName>
        <fullName evidence="11">Monovalent cation/H+ antiporter subunit D</fullName>
    </submittedName>
</protein>
<keyword evidence="4 7" id="KW-0812">Transmembrane</keyword>
<proteinExistence type="inferred from homology"/>
<evidence type="ECO:0000256" key="2">
    <source>
        <dbReference type="ARBA" id="ARBA00005346"/>
    </source>
</evidence>
<dbReference type="EMBL" id="JBBHLI010000007">
    <property type="protein sequence ID" value="MEK9501738.1"/>
    <property type="molecule type" value="Genomic_DNA"/>
</dbReference>
<organism evidence="11 12">
    <name type="scientific">Gaopeijia maritima</name>
    <dbReference type="NCBI Taxonomy" id="3119007"/>
    <lineage>
        <taxon>Bacteria</taxon>
        <taxon>Pseudomonadati</taxon>
        <taxon>Gemmatimonadota</taxon>
        <taxon>Longimicrobiia</taxon>
        <taxon>Gaopeijiales</taxon>
        <taxon>Gaopeijiaceae</taxon>
        <taxon>Gaopeijia</taxon>
    </lineage>
</organism>
<evidence type="ECO:0000256" key="3">
    <source>
        <dbReference type="ARBA" id="ARBA00022475"/>
    </source>
</evidence>
<feature type="transmembrane region" description="Helical" evidence="9">
    <location>
        <begin position="412"/>
        <end position="437"/>
    </location>
</feature>
<feature type="transmembrane region" description="Helical" evidence="9">
    <location>
        <begin position="6"/>
        <end position="23"/>
    </location>
</feature>
<evidence type="ECO:0000256" key="7">
    <source>
        <dbReference type="RuleBase" id="RU000320"/>
    </source>
</evidence>
<dbReference type="PANTHER" id="PTHR42703">
    <property type="entry name" value="NADH DEHYDROGENASE"/>
    <property type="match status" value="1"/>
</dbReference>
<dbReference type="PANTHER" id="PTHR42703:SF1">
    <property type="entry name" value="NA(+)_H(+) ANTIPORTER SUBUNIT D1"/>
    <property type="match status" value="1"/>
</dbReference>
<gene>
    <name evidence="11" type="ORF">WI372_12165</name>
</gene>
<dbReference type="InterPro" id="IPR050586">
    <property type="entry name" value="CPA3_Na-H_Antiporter_D"/>
</dbReference>
<feature type="transmembrane region" description="Helical" evidence="9">
    <location>
        <begin position="278"/>
        <end position="297"/>
    </location>
</feature>
<feature type="transmembrane region" description="Helical" evidence="9">
    <location>
        <begin position="78"/>
        <end position="98"/>
    </location>
</feature>
<dbReference type="PRINTS" id="PR01437">
    <property type="entry name" value="NUOXDRDTASE4"/>
</dbReference>
<keyword evidence="5 9" id="KW-1133">Transmembrane helix</keyword>
<comment type="caution">
    <text evidence="11">The sequence shown here is derived from an EMBL/GenBank/DDBJ whole genome shotgun (WGS) entry which is preliminary data.</text>
</comment>
<feature type="compositionally biased region" description="Acidic residues" evidence="8">
    <location>
        <begin position="528"/>
        <end position="539"/>
    </location>
</feature>
<evidence type="ECO:0000256" key="9">
    <source>
        <dbReference type="SAM" id="Phobius"/>
    </source>
</evidence>
<feature type="transmembrane region" description="Helical" evidence="9">
    <location>
        <begin position="303"/>
        <end position="323"/>
    </location>
</feature>
<evidence type="ECO:0000259" key="10">
    <source>
        <dbReference type="Pfam" id="PF00361"/>
    </source>
</evidence>
<evidence type="ECO:0000256" key="4">
    <source>
        <dbReference type="ARBA" id="ARBA00022692"/>
    </source>
</evidence>
<dbReference type="Proteomes" id="UP001484239">
    <property type="component" value="Unassembled WGS sequence"/>
</dbReference>
<comment type="subcellular location">
    <subcellularLocation>
        <location evidence="1">Cell membrane</location>
        <topology evidence="1">Multi-pass membrane protein</topology>
    </subcellularLocation>
    <subcellularLocation>
        <location evidence="7">Membrane</location>
        <topology evidence="7">Multi-pass membrane protein</topology>
    </subcellularLocation>
</comment>
<keyword evidence="3" id="KW-1003">Cell membrane</keyword>
<evidence type="ECO:0000256" key="8">
    <source>
        <dbReference type="SAM" id="MobiDB-lite"/>
    </source>
</evidence>
<evidence type="ECO:0000256" key="6">
    <source>
        <dbReference type="ARBA" id="ARBA00023136"/>
    </source>
</evidence>
<feature type="transmembrane region" description="Helical" evidence="9">
    <location>
        <begin position="373"/>
        <end position="400"/>
    </location>
</feature>
<reference evidence="11 12" key="1">
    <citation type="submission" date="2024-02" db="EMBL/GenBank/DDBJ databases">
        <title>A novel Gemmatimonadota bacterium.</title>
        <authorList>
            <person name="Du Z.-J."/>
            <person name="Ye Y.-Q."/>
        </authorList>
    </citation>
    <scope>NUCLEOTIDE SEQUENCE [LARGE SCALE GENOMIC DNA]</scope>
    <source>
        <strain evidence="11 12">DH-20</strain>
    </source>
</reference>
<comment type="similarity">
    <text evidence="2">Belongs to the CPA3 antiporters (TC 2.A.63) subunit D family.</text>
</comment>
<keyword evidence="6 9" id="KW-0472">Membrane</keyword>
<evidence type="ECO:0000256" key="5">
    <source>
        <dbReference type="ARBA" id="ARBA00022989"/>
    </source>
</evidence>
<feature type="transmembrane region" description="Helical" evidence="9">
    <location>
        <begin position="35"/>
        <end position="58"/>
    </location>
</feature>
<feature type="transmembrane region" description="Helical" evidence="9">
    <location>
        <begin position="239"/>
        <end position="257"/>
    </location>
</feature>
<feature type="transmembrane region" description="Helical" evidence="9">
    <location>
        <begin position="464"/>
        <end position="486"/>
    </location>
</feature>
<feature type="transmembrane region" description="Helical" evidence="9">
    <location>
        <begin position="158"/>
        <end position="183"/>
    </location>
</feature>